<evidence type="ECO:0000256" key="4">
    <source>
        <dbReference type="ARBA" id="ARBA00023136"/>
    </source>
</evidence>
<evidence type="ECO:0000256" key="2">
    <source>
        <dbReference type="ARBA" id="ARBA00022692"/>
    </source>
</evidence>
<proteinExistence type="predicted"/>
<evidence type="ECO:0000256" key="3">
    <source>
        <dbReference type="ARBA" id="ARBA00022989"/>
    </source>
</evidence>
<keyword evidence="3 5" id="KW-1133">Transmembrane helix</keyword>
<feature type="transmembrane region" description="Helical" evidence="5">
    <location>
        <begin position="95"/>
        <end position="114"/>
    </location>
</feature>
<feature type="transmembrane region" description="Helical" evidence="5">
    <location>
        <begin position="7"/>
        <end position="27"/>
    </location>
</feature>
<feature type="transmembrane region" description="Helical" evidence="5">
    <location>
        <begin position="47"/>
        <end position="64"/>
    </location>
</feature>
<evidence type="ECO:0000313" key="6">
    <source>
        <dbReference type="EMBL" id="MDO7875716.1"/>
    </source>
</evidence>
<dbReference type="RefSeq" id="WP_305007034.1">
    <property type="nucleotide sequence ID" value="NZ_JAUQSY010000008.1"/>
</dbReference>
<dbReference type="Pfam" id="PF13564">
    <property type="entry name" value="DoxX_2"/>
    <property type="match status" value="1"/>
</dbReference>
<evidence type="ECO:0000256" key="5">
    <source>
        <dbReference type="SAM" id="Phobius"/>
    </source>
</evidence>
<organism evidence="6 7">
    <name type="scientific">Hymenobacter aranciens</name>
    <dbReference type="NCBI Taxonomy" id="3063996"/>
    <lineage>
        <taxon>Bacteria</taxon>
        <taxon>Pseudomonadati</taxon>
        <taxon>Bacteroidota</taxon>
        <taxon>Cytophagia</taxon>
        <taxon>Cytophagales</taxon>
        <taxon>Hymenobacteraceae</taxon>
        <taxon>Hymenobacter</taxon>
    </lineage>
</organism>
<accession>A0ABT9BBR9</accession>
<sequence>MSASTRNIIAWVLQGLAGLAFIFIGGMKVKDLSATLENFTKMGFPAWFGYLIAFGELLGGIGLLIPRTVRLAAAGLIIIMAGAVYMHLFKIPNGAATVAPAAALLVILVVILLLRRLAPNAV</sequence>
<evidence type="ECO:0000256" key="1">
    <source>
        <dbReference type="ARBA" id="ARBA00004141"/>
    </source>
</evidence>
<keyword evidence="4 5" id="KW-0472">Membrane</keyword>
<reference evidence="6" key="1">
    <citation type="submission" date="2023-07" db="EMBL/GenBank/DDBJ databases">
        <authorList>
            <person name="Kim M.K."/>
        </authorList>
    </citation>
    <scope>NUCLEOTIDE SEQUENCE</scope>
    <source>
        <strain evidence="6">ASUV-10-1</strain>
    </source>
</reference>
<comment type="caution">
    <text evidence="6">The sequence shown here is derived from an EMBL/GenBank/DDBJ whole genome shotgun (WGS) entry which is preliminary data.</text>
</comment>
<comment type="subcellular location">
    <subcellularLocation>
        <location evidence="1">Membrane</location>
        <topology evidence="1">Multi-pass membrane protein</topology>
    </subcellularLocation>
</comment>
<evidence type="ECO:0000313" key="7">
    <source>
        <dbReference type="Proteomes" id="UP001176429"/>
    </source>
</evidence>
<dbReference type="InterPro" id="IPR032808">
    <property type="entry name" value="DoxX"/>
</dbReference>
<name>A0ABT9BBR9_9BACT</name>
<protein>
    <submittedName>
        <fullName evidence="6">DoxX family protein</fullName>
    </submittedName>
</protein>
<keyword evidence="2 5" id="KW-0812">Transmembrane</keyword>
<gene>
    <name evidence="6" type="ORF">Q5H93_13305</name>
</gene>
<dbReference type="EMBL" id="JAUQSY010000008">
    <property type="protein sequence ID" value="MDO7875716.1"/>
    <property type="molecule type" value="Genomic_DNA"/>
</dbReference>
<keyword evidence="7" id="KW-1185">Reference proteome</keyword>
<feature type="transmembrane region" description="Helical" evidence="5">
    <location>
        <begin position="71"/>
        <end position="89"/>
    </location>
</feature>
<dbReference type="Proteomes" id="UP001176429">
    <property type="component" value="Unassembled WGS sequence"/>
</dbReference>